<dbReference type="InterPro" id="IPR011990">
    <property type="entry name" value="TPR-like_helical_dom_sf"/>
</dbReference>
<accession>A0A2C9D2W9</accession>
<proteinExistence type="predicted"/>
<organism evidence="1 2">
    <name type="scientific">Hartmannibacter diazotrophicus</name>
    <dbReference type="NCBI Taxonomy" id="1482074"/>
    <lineage>
        <taxon>Bacteria</taxon>
        <taxon>Pseudomonadati</taxon>
        <taxon>Pseudomonadota</taxon>
        <taxon>Alphaproteobacteria</taxon>
        <taxon>Hyphomicrobiales</taxon>
        <taxon>Pleomorphomonadaceae</taxon>
        <taxon>Hartmannibacter</taxon>
    </lineage>
</organism>
<dbReference type="RefSeq" id="WP_099555008.1">
    <property type="nucleotide sequence ID" value="NZ_LT960614.1"/>
</dbReference>
<dbReference type="AlphaFoldDB" id="A0A2C9D2W9"/>
<gene>
    <name evidence="1" type="ORF">HDIA_1032</name>
</gene>
<protein>
    <recommendedName>
        <fullName evidence="3">Ca-activated chloride channel family protein</fullName>
    </recommendedName>
</protein>
<name>A0A2C9D2W9_9HYPH</name>
<dbReference type="Proteomes" id="UP000223606">
    <property type="component" value="Chromosome 1"/>
</dbReference>
<dbReference type="SUPFAM" id="SSF48452">
    <property type="entry name" value="TPR-like"/>
    <property type="match status" value="1"/>
</dbReference>
<dbReference type="OrthoDB" id="5801125at2"/>
<evidence type="ECO:0008006" key="3">
    <source>
        <dbReference type="Google" id="ProtNLM"/>
    </source>
</evidence>
<keyword evidence="2" id="KW-1185">Reference proteome</keyword>
<sequence>MTRFWLPLTVVAALAAGIVAGPNAWGKLALLAGQPALAAHLIEDEAARGVALYKAGDHKAADAAFEKVGRVATYDRAISLAATGQYELSVAYFDAVLFANPHDDDARRNREIVAKLVDPVVGSGLGAHGGVPAKVMGVATGDPNDPVVKGTLTDQRHVYKPLNARGIAASEGWLTGLVDAPGEYLKKRLAAEYDRRKELGQITPEASSW</sequence>
<dbReference type="Gene3D" id="1.25.40.10">
    <property type="entry name" value="Tetratricopeptide repeat domain"/>
    <property type="match status" value="1"/>
</dbReference>
<dbReference type="KEGG" id="hdi:HDIA_1032"/>
<reference evidence="2" key="1">
    <citation type="submission" date="2017-09" db="EMBL/GenBank/DDBJ databases">
        <title>Genome sequence of Nannocystis excedens DSM 71.</title>
        <authorList>
            <person name="Blom J."/>
        </authorList>
    </citation>
    <scope>NUCLEOTIDE SEQUENCE [LARGE SCALE GENOMIC DNA]</scope>
    <source>
        <strain evidence="2">type strain: E19</strain>
    </source>
</reference>
<evidence type="ECO:0000313" key="1">
    <source>
        <dbReference type="EMBL" id="SON54573.1"/>
    </source>
</evidence>
<dbReference type="EMBL" id="LT960614">
    <property type="protein sequence ID" value="SON54573.1"/>
    <property type="molecule type" value="Genomic_DNA"/>
</dbReference>
<evidence type="ECO:0000313" key="2">
    <source>
        <dbReference type="Proteomes" id="UP000223606"/>
    </source>
</evidence>